<feature type="domain" description="Probable zinc-binding" evidence="1">
    <location>
        <begin position="5"/>
        <end position="46"/>
    </location>
</feature>
<feature type="domain" description="CxxC-x17-CxxC" evidence="2">
    <location>
        <begin position="65"/>
        <end position="100"/>
    </location>
</feature>
<dbReference type="Pfam" id="PF13451">
    <property type="entry name" value="zf_Tbcl"/>
    <property type="match status" value="1"/>
</dbReference>
<accession>A0AAU7D9U9</accession>
<dbReference type="EMBL" id="CP121195">
    <property type="protein sequence ID" value="XBH13892.1"/>
    <property type="molecule type" value="Genomic_DNA"/>
</dbReference>
<dbReference type="InterPro" id="IPR026363">
    <property type="entry name" value="CxxC-x17-CxxC_dom"/>
</dbReference>
<dbReference type="KEGG" id="epl:P4G45_01705"/>
<dbReference type="NCBIfam" id="TIGR04272">
    <property type="entry name" value="cxxc_cxxc_Mbark"/>
    <property type="match status" value="1"/>
</dbReference>
<evidence type="ECO:0000259" key="2">
    <source>
        <dbReference type="Pfam" id="PF23477"/>
    </source>
</evidence>
<proteinExistence type="predicted"/>
<protein>
    <submittedName>
        <fullName evidence="3">Zinc-ribbon domain containing protein</fullName>
    </submittedName>
</protein>
<reference evidence="3" key="1">
    <citation type="submission" date="2023-03" db="EMBL/GenBank/DDBJ databases">
        <title>Edaphobacter sp.</title>
        <authorList>
            <person name="Huber K.J."/>
            <person name="Papendorf J."/>
            <person name="Pilke C."/>
            <person name="Bunk B."/>
            <person name="Sproeer C."/>
            <person name="Pester M."/>
        </authorList>
    </citation>
    <scope>NUCLEOTIDE SEQUENCE</scope>
    <source>
        <strain evidence="3">DSM 109919</strain>
        <strain evidence="4">DSM 109920</strain>
    </source>
</reference>
<gene>
    <name evidence="3" type="ORF">P4G45_01705</name>
    <name evidence="4" type="ORF">P8936_01675</name>
</gene>
<organism evidence="3">
    <name type="scientific">Edaphobacter paludis</name>
    <dbReference type="NCBI Taxonomy" id="3035702"/>
    <lineage>
        <taxon>Bacteria</taxon>
        <taxon>Pseudomonadati</taxon>
        <taxon>Acidobacteriota</taxon>
        <taxon>Terriglobia</taxon>
        <taxon>Terriglobales</taxon>
        <taxon>Acidobacteriaceae</taxon>
        <taxon>Edaphobacter</taxon>
    </lineage>
</organism>
<dbReference type="Pfam" id="PF23477">
    <property type="entry name" value="zf_Tbcl_2"/>
    <property type="match status" value="1"/>
</dbReference>
<dbReference type="InterPro" id="IPR025306">
    <property type="entry name" value="Zn-bnd_dom_prob"/>
</dbReference>
<dbReference type="RefSeq" id="WP_348267970.1">
    <property type="nucleotide sequence ID" value="NZ_CP121194.1"/>
</dbReference>
<accession>A0AAU7CY84</accession>
<sequence>MEFVDRLLTCADCGGEFIFTAGEQLFFFDKQFKNDPKRCKPCKFKRAGVASLRPGASPSSAVLARTETRTQCSECGVETTVPFKPTQGRPVLCRQCFQRKQPASAMTADLIAAASEARPANADPGTSAPSA</sequence>
<evidence type="ECO:0000313" key="4">
    <source>
        <dbReference type="EMBL" id="XBH13892.1"/>
    </source>
</evidence>
<evidence type="ECO:0000313" key="3">
    <source>
        <dbReference type="EMBL" id="XBH10463.1"/>
    </source>
</evidence>
<dbReference type="AlphaFoldDB" id="A0AAU7CY84"/>
<evidence type="ECO:0000259" key="1">
    <source>
        <dbReference type="Pfam" id="PF13451"/>
    </source>
</evidence>
<dbReference type="EMBL" id="CP121194">
    <property type="protein sequence ID" value="XBH10463.1"/>
    <property type="molecule type" value="Genomic_DNA"/>
</dbReference>
<name>A0AAU7CY84_9BACT</name>